<comment type="caution">
    <text evidence="10">The sequence shown here is derived from an EMBL/GenBank/DDBJ whole genome shotgun (WGS) entry which is preliminary data.</text>
</comment>
<protein>
    <recommendedName>
        <fullName evidence="7">subtilisin</fullName>
        <ecNumber evidence="7">3.4.21.62</ecNumber>
    </recommendedName>
</protein>
<name>A0A7J6NEL9_PEROL</name>
<comment type="caution">
    <text evidence="8">Lacks conserved residue(s) required for the propagation of feature annotation.</text>
</comment>
<evidence type="ECO:0000256" key="5">
    <source>
        <dbReference type="ARBA" id="ARBA00023145"/>
    </source>
</evidence>
<evidence type="ECO:0000256" key="6">
    <source>
        <dbReference type="ARBA" id="ARBA00023529"/>
    </source>
</evidence>
<accession>A0A7J6NEL9</accession>
<evidence type="ECO:0000256" key="3">
    <source>
        <dbReference type="ARBA" id="ARBA00022801"/>
    </source>
</evidence>
<dbReference type="GO" id="GO:0004252">
    <property type="term" value="F:serine-type endopeptidase activity"/>
    <property type="evidence" value="ECO:0007669"/>
    <property type="project" value="UniProtKB-EC"/>
</dbReference>
<evidence type="ECO:0000313" key="10">
    <source>
        <dbReference type="EMBL" id="KAF4682204.1"/>
    </source>
</evidence>
<dbReference type="Pfam" id="PF00082">
    <property type="entry name" value="Peptidase_S8"/>
    <property type="match status" value="1"/>
</dbReference>
<dbReference type="PANTHER" id="PTHR43399">
    <property type="entry name" value="SUBTILISIN-RELATED"/>
    <property type="match status" value="1"/>
</dbReference>
<evidence type="ECO:0000256" key="1">
    <source>
        <dbReference type="ARBA" id="ARBA00011073"/>
    </source>
</evidence>
<gene>
    <name evidence="10" type="ORF">FOZ60_010959</name>
</gene>
<evidence type="ECO:0000256" key="2">
    <source>
        <dbReference type="ARBA" id="ARBA00022670"/>
    </source>
</evidence>
<keyword evidence="3" id="KW-0378">Hydrolase</keyword>
<evidence type="ECO:0000256" key="4">
    <source>
        <dbReference type="ARBA" id="ARBA00022825"/>
    </source>
</evidence>
<proteinExistence type="inferred from homology"/>
<comment type="similarity">
    <text evidence="1 8">Belongs to the peptidase S8 family.</text>
</comment>
<evidence type="ECO:0000256" key="8">
    <source>
        <dbReference type="PROSITE-ProRule" id="PRU01240"/>
    </source>
</evidence>
<dbReference type="Proteomes" id="UP000541610">
    <property type="component" value="Unassembled WGS sequence"/>
</dbReference>
<keyword evidence="4" id="KW-0720">Serine protease</keyword>
<dbReference type="PROSITE" id="PS00137">
    <property type="entry name" value="SUBTILASE_HIS"/>
    <property type="match status" value="1"/>
</dbReference>
<keyword evidence="5" id="KW-0865">Zymogen</keyword>
<dbReference type="AlphaFoldDB" id="A0A7J6NEL9"/>
<reference evidence="10 11" key="1">
    <citation type="submission" date="2020-04" db="EMBL/GenBank/DDBJ databases">
        <title>Perkinsus olseni comparative genomics.</title>
        <authorList>
            <person name="Bogema D.R."/>
        </authorList>
    </citation>
    <scope>NUCLEOTIDE SEQUENCE [LARGE SCALE GENOMIC DNA]</scope>
    <source>
        <strain evidence="10">00978-12</strain>
    </source>
</reference>
<evidence type="ECO:0000259" key="9">
    <source>
        <dbReference type="Pfam" id="PF00082"/>
    </source>
</evidence>
<sequence length="415" mass="43760">MSSGCMKPRPAAVVGKLSSPANTFYIDYHRNLALVRSCLVSACATSTPTSSSYLRATEVVCLRQRRTEIDEHRELTVIRMRLAFLPTFLGVMALGEGDSSHTLVRISHRGAPLDIRHESKLYLKSAEETLGIEFDCERDFKVTAKPILSQVQAEKSSGCTGGNPKLGTNDPLSSCQSNLEVLHIGAAWEAARSSKQKLKDVVLAVIDTGVDPDHPDLVGQFYKNPSDGSIGYNFIKNNADVNDDNEYGHGTHCAGNAAARTNNSMGIAGVANADAPTPNVKLMILKFLDENGSGSASDSLRALKYAVEHGATISSHSYGGPSSSAVFEQALKKAAAAEHVAVVAAGNDAANVDREADHPCNYAKNNPSVLCVAASTSSPSSPIKLASFSNAGSTTKIAAPGVDINSTSPESVTPN</sequence>
<dbReference type="InterPro" id="IPR015500">
    <property type="entry name" value="Peptidase_S8_subtilisin-rel"/>
</dbReference>
<comment type="catalytic activity">
    <reaction evidence="6">
        <text>Hydrolysis of proteins with broad specificity for peptide bonds, and a preference for a large uncharged residue in P1. Hydrolyzes peptide amides.</text>
        <dbReference type="EC" id="3.4.21.62"/>
    </reaction>
</comment>
<evidence type="ECO:0000256" key="7">
    <source>
        <dbReference type="ARBA" id="ARBA00023619"/>
    </source>
</evidence>
<dbReference type="InterPro" id="IPR051048">
    <property type="entry name" value="Peptidase_S8/S53_subtilisin"/>
</dbReference>
<dbReference type="OrthoDB" id="300641at2759"/>
<dbReference type="InterPro" id="IPR000209">
    <property type="entry name" value="Peptidase_S8/S53_dom"/>
</dbReference>
<dbReference type="Gene3D" id="3.40.50.200">
    <property type="entry name" value="Peptidase S8/S53 domain"/>
    <property type="match status" value="1"/>
</dbReference>
<dbReference type="SUPFAM" id="SSF52743">
    <property type="entry name" value="Subtilisin-like"/>
    <property type="match status" value="1"/>
</dbReference>
<dbReference type="PANTHER" id="PTHR43399:SF4">
    <property type="entry name" value="CELL WALL-ASSOCIATED PROTEASE"/>
    <property type="match status" value="1"/>
</dbReference>
<keyword evidence="2" id="KW-0645">Protease</keyword>
<dbReference type="GO" id="GO:0006508">
    <property type="term" value="P:proteolysis"/>
    <property type="evidence" value="ECO:0007669"/>
    <property type="project" value="UniProtKB-KW"/>
</dbReference>
<dbReference type="EMBL" id="JABANP010000450">
    <property type="protein sequence ID" value="KAF4682204.1"/>
    <property type="molecule type" value="Genomic_DNA"/>
</dbReference>
<dbReference type="PROSITE" id="PS51892">
    <property type="entry name" value="SUBTILASE"/>
    <property type="match status" value="1"/>
</dbReference>
<dbReference type="InterPro" id="IPR022398">
    <property type="entry name" value="Peptidase_S8_His-AS"/>
</dbReference>
<dbReference type="InterPro" id="IPR036852">
    <property type="entry name" value="Peptidase_S8/S53_dom_sf"/>
</dbReference>
<feature type="domain" description="Peptidase S8/S53" evidence="9">
    <location>
        <begin position="199"/>
        <end position="406"/>
    </location>
</feature>
<dbReference type="PRINTS" id="PR00723">
    <property type="entry name" value="SUBTILISIN"/>
</dbReference>
<dbReference type="EC" id="3.4.21.62" evidence="7"/>
<organism evidence="10 11">
    <name type="scientific">Perkinsus olseni</name>
    <name type="common">Perkinsus atlanticus</name>
    <dbReference type="NCBI Taxonomy" id="32597"/>
    <lineage>
        <taxon>Eukaryota</taxon>
        <taxon>Sar</taxon>
        <taxon>Alveolata</taxon>
        <taxon>Perkinsozoa</taxon>
        <taxon>Perkinsea</taxon>
        <taxon>Perkinsida</taxon>
        <taxon>Perkinsidae</taxon>
        <taxon>Perkinsus</taxon>
    </lineage>
</organism>
<evidence type="ECO:0000313" key="11">
    <source>
        <dbReference type="Proteomes" id="UP000541610"/>
    </source>
</evidence>